<feature type="transmembrane region" description="Helical" evidence="1">
    <location>
        <begin position="369"/>
        <end position="390"/>
    </location>
</feature>
<feature type="transmembrane region" description="Helical" evidence="1">
    <location>
        <begin position="165"/>
        <end position="186"/>
    </location>
</feature>
<keyword evidence="1" id="KW-0472">Membrane</keyword>
<name>A0A1Q8VUP2_9ACTO</name>
<evidence type="ECO:0000256" key="1">
    <source>
        <dbReference type="SAM" id="Phobius"/>
    </source>
</evidence>
<evidence type="ECO:0000313" key="3">
    <source>
        <dbReference type="Proteomes" id="UP000185772"/>
    </source>
</evidence>
<feature type="transmembrane region" description="Helical" evidence="1">
    <location>
        <begin position="274"/>
        <end position="297"/>
    </location>
</feature>
<accession>A0A1Q8VUP2</accession>
<dbReference type="RefSeq" id="WP_070659000.1">
    <property type="nucleotide sequence ID" value="NZ_MSKM01000046.1"/>
</dbReference>
<gene>
    <name evidence="2" type="ORF">BKH27_10790</name>
</gene>
<dbReference type="Proteomes" id="UP000185772">
    <property type="component" value="Unassembled WGS sequence"/>
</dbReference>
<protein>
    <submittedName>
        <fullName evidence="2">Uncharacterized protein</fullName>
    </submittedName>
</protein>
<evidence type="ECO:0000313" key="2">
    <source>
        <dbReference type="EMBL" id="OLO51841.1"/>
    </source>
</evidence>
<keyword evidence="1" id="KW-0812">Transmembrane</keyword>
<dbReference type="EMBL" id="MSKM01000046">
    <property type="protein sequence ID" value="OLO51841.1"/>
    <property type="molecule type" value="Genomic_DNA"/>
</dbReference>
<dbReference type="AlphaFoldDB" id="A0A1Q8VUP2"/>
<feature type="transmembrane region" description="Helical" evidence="1">
    <location>
        <begin position="124"/>
        <end position="145"/>
    </location>
</feature>
<feature type="transmembrane region" description="Helical" evidence="1">
    <location>
        <begin position="410"/>
        <end position="430"/>
    </location>
</feature>
<keyword evidence="1" id="KW-1133">Transmembrane helix</keyword>
<organism evidence="2 3">
    <name type="scientific">Actinomyces oris</name>
    <dbReference type="NCBI Taxonomy" id="544580"/>
    <lineage>
        <taxon>Bacteria</taxon>
        <taxon>Bacillati</taxon>
        <taxon>Actinomycetota</taxon>
        <taxon>Actinomycetes</taxon>
        <taxon>Actinomycetales</taxon>
        <taxon>Actinomycetaceae</taxon>
        <taxon>Actinomyces</taxon>
    </lineage>
</organism>
<sequence>MTTAPTPESRRHGPAIPRWMLPSVRVCRRGDVITVEQRVPARVESMHTRSTFDSAHRGYVEHHDIPSFESGLGSPTGLALVKERLSIPASAASEQQVRQAVDHAIAAYDPGTAALSVQLSGGMLLRLLQTAASLGLAGIGLYLAISFHRSPSIAPPGDPFAGIQKVFTVLPSIFALVTLAIAVTCARGAWALRTPRFVAEEQWGLLRQTLTQLAGQEPGSSRPLDIEAGQRRDLITHPNGVSLTRSVTRDGRMGPPWPDAYDVAKRVRQGRRALAGMTVFASVFLLVGLLIFLLFIAAGQLTLIPLLFGVSVFGAIVSHTSKRCDRLLVSYPSTMPGGEEPREIGWEDVDTASLPAWCDARRRERYWNLAAIVFLVEFVVAVLAIFASVMLNQTTFSTGSSSQEAHTHALIWNSVLALVVIAAALATVVIGRQWIQKKDSELRHQAGLL</sequence>
<feature type="transmembrane region" description="Helical" evidence="1">
    <location>
        <begin position="303"/>
        <end position="321"/>
    </location>
</feature>
<proteinExistence type="predicted"/>
<comment type="caution">
    <text evidence="2">The sequence shown here is derived from an EMBL/GenBank/DDBJ whole genome shotgun (WGS) entry which is preliminary data.</text>
</comment>
<reference evidence="2 3" key="1">
    <citation type="submission" date="2016-12" db="EMBL/GenBank/DDBJ databases">
        <title>Genomic comparison of strains in the 'Actinomyces naeslundii' group.</title>
        <authorList>
            <person name="Mughal S.R."/>
            <person name="Do T."/>
            <person name="Gilbert S.C."/>
            <person name="Witherden E.A."/>
            <person name="Didelot X."/>
            <person name="Beighton D."/>
        </authorList>
    </citation>
    <scope>NUCLEOTIDE SEQUENCE [LARGE SCALE GENOMIC DNA]</scope>
    <source>
        <strain evidence="2 3">MMRCO6-1</strain>
    </source>
</reference>